<protein>
    <submittedName>
        <fullName evidence="2">Uncharacterized protein</fullName>
    </submittedName>
</protein>
<dbReference type="EMBL" id="CP090175">
    <property type="protein sequence ID" value="UJO25390.1"/>
    <property type="molecule type" value="Genomic_DNA"/>
</dbReference>
<reference evidence="2" key="2">
    <citation type="journal article" date="2022" name="Microb. Genom.">
        <title>A chromosome-scale genome assembly of the tomato pathogen Cladosporium fulvum reveals a compartmentalized genome architecture and the presence of a dispensable chromosome.</title>
        <authorList>
            <person name="Zaccaron A.Z."/>
            <person name="Chen L.H."/>
            <person name="Samaras A."/>
            <person name="Stergiopoulos I."/>
        </authorList>
    </citation>
    <scope>NUCLEOTIDE SEQUENCE</scope>
    <source>
        <strain evidence="2">Race5_Kim</strain>
    </source>
</reference>
<gene>
    <name evidence="2" type="ORF">CLAFUR5_14341</name>
</gene>
<accession>A0A9Q8UWV5</accession>
<dbReference type="GeneID" id="71994219"/>
<evidence type="ECO:0000313" key="3">
    <source>
        <dbReference type="Proteomes" id="UP000756132"/>
    </source>
</evidence>
<dbReference type="KEGG" id="ffu:CLAFUR5_14341"/>
<feature type="compositionally biased region" description="Basic and acidic residues" evidence="1">
    <location>
        <begin position="79"/>
        <end position="153"/>
    </location>
</feature>
<dbReference type="Proteomes" id="UP000756132">
    <property type="component" value="Chromosome 13"/>
</dbReference>
<name>A0A9Q8UWV5_PASFU</name>
<dbReference type="OrthoDB" id="3874828at2759"/>
<organism evidence="2 3">
    <name type="scientific">Passalora fulva</name>
    <name type="common">Tomato leaf mold</name>
    <name type="synonym">Cladosporium fulvum</name>
    <dbReference type="NCBI Taxonomy" id="5499"/>
    <lineage>
        <taxon>Eukaryota</taxon>
        <taxon>Fungi</taxon>
        <taxon>Dikarya</taxon>
        <taxon>Ascomycota</taxon>
        <taxon>Pezizomycotina</taxon>
        <taxon>Dothideomycetes</taxon>
        <taxon>Dothideomycetidae</taxon>
        <taxon>Mycosphaerellales</taxon>
        <taxon>Mycosphaerellaceae</taxon>
        <taxon>Fulvia</taxon>
    </lineage>
</organism>
<reference evidence="2" key="1">
    <citation type="submission" date="2021-12" db="EMBL/GenBank/DDBJ databases">
        <authorList>
            <person name="Zaccaron A."/>
            <person name="Stergiopoulos I."/>
        </authorList>
    </citation>
    <scope>NUCLEOTIDE SEQUENCE</scope>
    <source>
        <strain evidence="2">Race5_Kim</strain>
    </source>
</reference>
<keyword evidence="3" id="KW-1185">Reference proteome</keyword>
<feature type="region of interest" description="Disordered" evidence="1">
    <location>
        <begin position="30"/>
        <end position="186"/>
    </location>
</feature>
<dbReference type="RefSeq" id="XP_047769756.1">
    <property type="nucleotide sequence ID" value="XM_047913489.1"/>
</dbReference>
<evidence type="ECO:0000256" key="1">
    <source>
        <dbReference type="SAM" id="MobiDB-lite"/>
    </source>
</evidence>
<feature type="compositionally biased region" description="Basic and acidic residues" evidence="1">
    <location>
        <begin position="38"/>
        <end position="53"/>
    </location>
</feature>
<evidence type="ECO:0000313" key="2">
    <source>
        <dbReference type="EMBL" id="UJO25390.1"/>
    </source>
</evidence>
<feature type="compositionally biased region" description="Pro residues" evidence="1">
    <location>
        <begin position="155"/>
        <end position="178"/>
    </location>
</feature>
<dbReference type="AlphaFoldDB" id="A0A9Q8UWV5"/>
<sequence length="298" mass="34894">MTNLANFEKQLADAEKAGNKQSAQRLRFIIQKQRRNTANRDEKQQTRKRKAEDDGTGPYKAMRFTDSGISMGTVEDMIQESHARDQAEMKKREEARLKTERARKTAESQRKRREYQARQAERERQDQAEKDRKAKEERDRKDKARRERDERFRQKPPPKSQPPPPRSPPRSPPRPTPTRRPAAPLATMHQINTWRTFSLNCFADYSKVLTFPAPPGGCCSSAECQAAAENRVLEACDCHIRLAFRNARVTNFRMERLKWHPDRFGQCVDEKRAEFERAEFERKAKEMFVVVDGLYQGR</sequence>
<proteinExistence type="predicted"/>